<keyword evidence="2 3" id="KW-0040">ANK repeat</keyword>
<organism evidence="4 5">
    <name type="scientific">Coprinellus micaceus</name>
    <name type="common">Glistening ink-cap mushroom</name>
    <name type="synonym">Coprinus micaceus</name>
    <dbReference type="NCBI Taxonomy" id="71717"/>
    <lineage>
        <taxon>Eukaryota</taxon>
        <taxon>Fungi</taxon>
        <taxon>Dikarya</taxon>
        <taxon>Basidiomycota</taxon>
        <taxon>Agaricomycotina</taxon>
        <taxon>Agaricomycetes</taxon>
        <taxon>Agaricomycetidae</taxon>
        <taxon>Agaricales</taxon>
        <taxon>Agaricineae</taxon>
        <taxon>Psathyrellaceae</taxon>
        <taxon>Coprinellus</taxon>
    </lineage>
</organism>
<dbReference type="PANTHER" id="PTHR24198:SF165">
    <property type="entry name" value="ANKYRIN REPEAT-CONTAINING PROTEIN-RELATED"/>
    <property type="match status" value="1"/>
</dbReference>
<dbReference type="Pfam" id="PF12796">
    <property type="entry name" value="Ank_2"/>
    <property type="match status" value="1"/>
</dbReference>
<evidence type="ECO:0000313" key="4">
    <source>
        <dbReference type="EMBL" id="TEB22674.1"/>
    </source>
</evidence>
<accession>A0A4Y7SM37</accession>
<feature type="non-terminal residue" evidence="4">
    <location>
        <position position="1"/>
    </location>
</feature>
<evidence type="ECO:0000256" key="3">
    <source>
        <dbReference type="PROSITE-ProRule" id="PRU00023"/>
    </source>
</evidence>
<dbReference type="PANTHER" id="PTHR24198">
    <property type="entry name" value="ANKYRIN REPEAT AND PROTEIN KINASE DOMAIN-CONTAINING PROTEIN"/>
    <property type="match status" value="1"/>
</dbReference>
<dbReference type="SMART" id="SM00248">
    <property type="entry name" value="ANK"/>
    <property type="match status" value="2"/>
</dbReference>
<dbReference type="Proteomes" id="UP000298030">
    <property type="component" value="Unassembled WGS sequence"/>
</dbReference>
<dbReference type="OrthoDB" id="194358at2759"/>
<dbReference type="PROSITE" id="PS50297">
    <property type="entry name" value="ANK_REP_REGION"/>
    <property type="match status" value="1"/>
</dbReference>
<reference evidence="4 5" key="1">
    <citation type="journal article" date="2019" name="Nat. Ecol. Evol.">
        <title>Megaphylogeny resolves global patterns of mushroom evolution.</title>
        <authorList>
            <person name="Varga T."/>
            <person name="Krizsan K."/>
            <person name="Foldi C."/>
            <person name="Dima B."/>
            <person name="Sanchez-Garcia M."/>
            <person name="Sanchez-Ramirez S."/>
            <person name="Szollosi G.J."/>
            <person name="Szarkandi J.G."/>
            <person name="Papp V."/>
            <person name="Albert L."/>
            <person name="Andreopoulos W."/>
            <person name="Angelini C."/>
            <person name="Antonin V."/>
            <person name="Barry K.W."/>
            <person name="Bougher N.L."/>
            <person name="Buchanan P."/>
            <person name="Buyck B."/>
            <person name="Bense V."/>
            <person name="Catcheside P."/>
            <person name="Chovatia M."/>
            <person name="Cooper J."/>
            <person name="Damon W."/>
            <person name="Desjardin D."/>
            <person name="Finy P."/>
            <person name="Geml J."/>
            <person name="Haridas S."/>
            <person name="Hughes K."/>
            <person name="Justo A."/>
            <person name="Karasinski D."/>
            <person name="Kautmanova I."/>
            <person name="Kiss B."/>
            <person name="Kocsube S."/>
            <person name="Kotiranta H."/>
            <person name="LaButti K.M."/>
            <person name="Lechner B.E."/>
            <person name="Liimatainen K."/>
            <person name="Lipzen A."/>
            <person name="Lukacs Z."/>
            <person name="Mihaltcheva S."/>
            <person name="Morgado L.N."/>
            <person name="Niskanen T."/>
            <person name="Noordeloos M.E."/>
            <person name="Ohm R.A."/>
            <person name="Ortiz-Santana B."/>
            <person name="Ovrebo C."/>
            <person name="Racz N."/>
            <person name="Riley R."/>
            <person name="Savchenko A."/>
            <person name="Shiryaev A."/>
            <person name="Soop K."/>
            <person name="Spirin V."/>
            <person name="Szebenyi C."/>
            <person name="Tomsovsky M."/>
            <person name="Tulloss R.E."/>
            <person name="Uehling J."/>
            <person name="Grigoriev I.V."/>
            <person name="Vagvolgyi C."/>
            <person name="Papp T."/>
            <person name="Martin F.M."/>
            <person name="Miettinen O."/>
            <person name="Hibbett D.S."/>
            <person name="Nagy L.G."/>
        </authorList>
    </citation>
    <scope>NUCLEOTIDE SEQUENCE [LARGE SCALE GENOMIC DNA]</scope>
    <source>
        <strain evidence="4 5">FP101781</strain>
    </source>
</reference>
<gene>
    <name evidence="4" type="ORF">FA13DRAFT_1616807</name>
</gene>
<evidence type="ECO:0000256" key="1">
    <source>
        <dbReference type="ARBA" id="ARBA00022737"/>
    </source>
</evidence>
<dbReference type="InterPro" id="IPR036770">
    <property type="entry name" value="Ankyrin_rpt-contain_sf"/>
</dbReference>
<dbReference type="SUPFAM" id="SSF48403">
    <property type="entry name" value="Ankyrin repeat"/>
    <property type="match status" value="1"/>
</dbReference>
<feature type="non-terminal residue" evidence="4">
    <location>
        <position position="54"/>
    </location>
</feature>
<evidence type="ECO:0000256" key="2">
    <source>
        <dbReference type="ARBA" id="ARBA00023043"/>
    </source>
</evidence>
<keyword evidence="5" id="KW-1185">Reference proteome</keyword>
<dbReference type="InterPro" id="IPR002110">
    <property type="entry name" value="Ankyrin_rpt"/>
</dbReference>
<sequence>HVCAWGGKDEVARILLECGVDPNIQSNDGWSPLHYACIKGHLEVAEYFLDHNAD</sequence>
<dbReference type="PROSITE" id="PS50088">
    <property type="entry name" value="ANK_REPEAT"/>
    <property type="match status" value="2"/>
</dbReference>
<dbReference type="AlphaFoldDB" id="A0A4Y7SM37"/>
<name>A0A4Y7SM37_COPMI</name>
<dbReference type="Gene3D" id="1.25.40.20">
    <property type="entry name" value="Ankyrin repeat-containing domain"/>
    <property type="match status" value="1"/>
</dbReference>
<comment type="caution">
    <text evidence="4">The sequence shown here is derived from an EMBL/GenBank/DDBJ whole genome shotgun (WGS) entry which is preliminary data.</text>
</comment>
<keyword evidence="1" id="KW-0677">Repeat</keyword>
<feature type="repeat" description="ANK" evidence="3">
    <location>
        <begin position="28"/>
        <end position="54"/>
    </location>
</feature>
<protein>
    <submittedName>
        <fullName evidence="4">Ankyrin</fullName>
    </submittedName>
</protein>
<proteinExistence type="predicted"/>
<evidence type="ECO:0000313" key="5">
    <source>
        <dbReference type="Proteomes" id="UP000298030"/>
    </source>
</evidence>
<dbReference type="EMBL" id="QPFP01000087">
    <property type="protein sequence ID" value="TEB22674.1"/>
    <property type="molecule type" value="Genomic_DNA"/>
</dbReference>
<feature type="repeat" description="ANK" evidence="3">
    <location>
        <begin position="1"/>
        <end position="27"/>
    </location>
</feature>